<sequence length="405" mass="44382">MTLGKYLSGVLALLSLGVPALAQDKGEDFLKFSGFGTLGGAHSSEKNADFTSTAVQPDGTGFSRVTSYSIDKKVGLQANAHIAEWLSAVVQGVSEYRYDGTFNPYINMAFLKAQVLPELSIRAGRMPFNAYLISDYQKVGYTYTWVRPPVEVYQFNPIFNYDGADITWQKTLGGVAFTVQAFAGSNNVKLVQRGAVTDLDAKELVGAWMSANHGNSLYRIYYLQGKLTANNPALNVVFNQIRNGIPPLGLPGNPALASQLELQDDRVTYMSVGYQYDPGNWFITAEAARNGGDENAVIHATAAYITGGYRLCDWTPYLTVAQRKNDSPTTNPNPIANALLSGGNRADQSFSVGLRWDFMKNMDLKIQYDQFKNDTNAYGALSNNQPAFQKGQSYSVITANLDFVF</sequence>
<dbReference type="EMBL" id="BSDE01000003">
    <property type="protein sequence ID" value="GLH73559.1"/>
    <property type="molecule type" value="Genomic_DNA"/>
</dbReference>
<dbReference type="InterPro" id="IPR023614">
    <property type="entry name" value="Porin_dom_sf"/>
</dbReference>
<evidence type="ECO:0000313" key="2">
    <source>
        <dbReference type="EMBL" id="GLH73559.1"/>
    </source>
</evidence>
<evidence type="ECO:0008006" key="4">
    <source>
        <dbReference type="Google" id="ProtNLM"/>
    </source>
</evidence>
<evidence type="ECO:0000256" key="1">
    <source>
        <dbReference type="SAM" id="SignalP"/>
    </source>
</evidence>
<protein>
    <recommendedName>
        <fullName evidence="4">Porin</fullName>
    </recommendedName>
</protein>
<proteinExistence type="predicted"/>
<keyword evidence="1" id="KW-0732">Signal</keyword>
<dbReference type="SUPFAM" id="SSF56935">
    <property type="entry name" value="Porins"/>
    <property type="match status" value="1"/>
</dbReference>
<gene>
    <name evidence="2" type="ORF">GETHLI_20610</name>
</gene>
<dbReference type="Proteomes" id="UP001165069">
    <property type="component" value="Unassembled WGS sequence"/>
</dbReference>
<comment type="caution">
    <text evidence="2">The sequence shown here is derived from an EMBL/GenBank/DDBJ whole genome shotgun (WGS) entry which is preliminary data.</text>
</comment>
<dbReference type="Gene3D" id="2.40.160.10">
    <property type="entry name" value="Porin"/>
    <property type="match status" value="1"/>
</dbReference>
<organism evidence="2 3">
    <name type="scientific">Geothrix limicola</name>
    <dbReference type="NCBI Taxonomy" id="2927978"/>
    <lineage>
        <taxon>Bacteria</taxon>
        <taxon>Pseudomonadati</taxon>
        <taxon>Acidobacteriota</taxon>
        <taxon>Holophagae</taxon>
        <taxon>Holophagales</taxon>
        <taxon>Holophagaceae</taxon>
        <taxon>Geothrix</taxon>
    </lineage>
</organism>
<dbReference type="RefSeq" id="WP_285574859.1">
    <property type="nucleotide sequence ID" value="NZ_BSDE01000003.1"/>
</dbReference>
<evidence type="ECO:0000313" key="3">
    <source>
        <dbReference type="Proteomes" id="UP001165069"/>
    </source>
</evidence>
<reference evidence="2 3" key="1">
    <citation type="journal article" date="2023" name="Antonie Van Leeuwenhoek">
        <title>Mesoterricola silvestris gen. nov., sp. nov., Mesoterricola sediminis sp. nov., Geothrix oryzae sp. nov., Geothrix edaphica sp. nov., Geothrix rubra sp. nov., and Geothrix limicola sp. nov., six novel members of Acidobacteriota isolated from soils.</title>
        <authorList>
            <person name="Itoh H."/>
            <person name="Sugisawa Y."/>
            <person name="Mise K."/>
            <person name="Xu Z."/>
            <person name="Kuniyasu M."/>
            <person name="Ushijima N."/>
            <person name="Kawano K."/>
            <person name="Kobayashi E."/>
            <person name="Shiratori Y."/>
            <person name="Masuda Y."/>
            <person name="Senoo K."/>
        </authorList>
    </citation>
    <scope>NUCLEOTIDE SEQUENCE [LARGE SCALE GENOMIC DNA]</scope>
    <source>
        <strain evidence="2 3">Red804</strain>
    </source>
</reference>
<feature type="signal peptide" evidence="1">
    <location>
        <begin position="1"/>
        <end position="22"/>
    </location>
</feature>
<feature type="chain" id="PRO_5045867122" description="Porin" evidence="1">
    <location>
        <begin position="23"/>
        <end position="405"/>
    </location>
</feature>
<name>A0ABQ5QHN9_9BACT</name>
<keyword evidence="3" id="KW-1185">Reference proteome</keyword>
<accession>A0ABQ5QHN9</accession>